<evidence type="ECO:0000313" key="11">
    <source>
        <dbReference type="EMBL" id="MDQ2093505.1"/>
    </source>
</evidence>
<dbReference type="InterPro" id="IPR000489">
    <property type="entry name" value="Pterin-binding_dom"/>
</dbReference>
<keyword evidence="8 9" id="KW-0289">Folate biosynthesis</keyword>
<accession>A0AAJ1U4G6</accession>
<evidence type="ECO:0000256" key="6">
    <source>
        <dbReference type="ARBA" id="ARBA00022723"/>
    </source>
</evidence>
<evidence type="ECO:0000256" key="5">
    <source>
        <dbReference type="ARBA" id="ARBA00022679"/>
    </source>
</evidence>
<comment type="catalytic activity">
    <reaction evidence="1">
        <text>(7,8-dihydropterin-6-yl)methyl diphosphate + 4-aminobenzoate = 7,8-dihydropteroate + diphosphate</text>
        <dbReference type="Rhea" id="RHEA:19949"/>
        <dbReference type="ChEBI" id="CHEBI:17836"/>
        <dbReference type="ChEBI" id="CHEBI:17839"/>
        <dbReference type="ChEBI" id="CHEBI:33019"/>
        <dbReference type="ChEBI" id="CHEBI:72950"/>
        <dbReference type="EC" id="2.5.1.15"/>
    </reaction>
</comment>
<dbReference type="GO" id="GO:0046656">
    <property type="term" value="P:folic acid biosynthetic process"/>
    <property type="evidence" value="ECO:0007669"/>
    <property type="project" value="UniProtKB-KW"/>
</dbReference>
<evidence type="ECO:0000256" key="4">
    <source>
        <dbReference type="ARBA" id="ARBA00012458"/>
    </source>
</evidence>
<name>A0AAJ1U4G6_9RHOB</name>
<dbReference type="AlphaFoldDB" id="A0AAJ1U4G6"/>
<dbReference type="Gene3D" id="3.20.20.20">
    <property type="entry name" value="Dihydropteroate synthase-like"/>
    <property type="match status" value="1"/>
</dbReference>
<sequence length="336" mass="34997">MFSPYYRPLVQFGPKPPEGAVPLAGGPGWFTHAEEITRDGSAIVVAAAIPKDKRAALSAPRAAIAGLAFDRPRIMGILNTTPDSFSDGGLHRDPDAALAAAEAMALHADLIDIGGESTRPGAETVDPQTETLRTAPIIAAMRDAGLHLPISIDTRKAAVARAAHAAGASLVNDVSGFTHDPALAPFCAAQGLPVCVMHAQGDPATMQDDPHYDNVLLDVYDFLAGQVATLEQQGLPRKAIIVDPGIGFGKTQAHNLTLLQNISIFHGLGCPILLGASRKGFIGRIGEAPDPQERAPGSIAVALAATAQGVQIVRVHDVSETRQAIALWQAVQKGAT</sequence>
<dbReference type="PROSITE" id="PS00792">
    <property type="entry name" value="DHPS_1"/>
    <property type="match status" value="1"/>
</dbReference>
<evidence type="ECO:0000256" key="3">
    <source>
        <dbReference type="ARBA" id="ARBA00004763"/>
    </source>
</evidence>
<dbReference type="GO" id="GO:0004156">
    <property type="term" value="F:dihydropteroate synthase activity"/>
    <property type="evidence" value="ECO:0007669"/>
    <property type="project" value="UniProtKB-EC"/>
</dbReference>
<dbReference type="Proteomes" id="UP001227162">
    <property type="component" value="Unassembled WGS sequence"/>
</dbReference>
<keyword evidence="7 9" id="KW-0460">Magnesium</keyword>
<dbReference type="NCBIfam" id="TIGR01496">
    <property type="entry name" value="DHPS"/>
    <property type="match status" value="1"/>
</dbReference>
<evidence type="ECO:0000259" key="10">
    <source>
        <dbReference type="PROSITE" id="PS50972"/>
    </source>
</evidence>
<dbReference type="SUPFAM" id="SSF51717">
    <property type="entry name" value="Dihydropteroate synthetase-like"/>
    <property type="match status" value="1"/>
</dbReference>
<evidence type="ECO:0000256" key="8">
    <source>
        <dbReference type="ARBA" id="ARBA00022909"/>
    </source>
</evidence>
<dbReference type="GO" id="GO:0005829">
    <property type="term" value="C:cytosol"/>
    <property type="evidence" value="ECO:0007669"/>
    <property type="project" value="TreeGrafter"/>
</dbReference>
<proteinExistence type="inferred from homology"/>
<comment type="caution">
    <text evidence="11">The sequence shown here is derived from an EMBL/GenBank/DDBJ whole genome shotgun (WGS) entry which is preliminary data.</text>
</comment>
<evidence type="ECO:0000256" key="1">
    <source>
        <dbReference type="ARBA" id="ARBA00000012"/>
    </source>
</evidence>
<dbReference type="GO" id="GO:0046654">
    <property type="term" value="P:tetrahydrofolate biosynthetic process"/>
    <property type="evidence" value="ECO:0007669"/>
    <property type="project" value="TreeGrafter"/>
</dbReference>
<protein>
    <recommendedName>
        <fullName evidence="4 9">Dihydropteroate synthase</fullName>
        <shortName evidence="9">DHPS</shortName>
        <ecNumber evidence="4 9">2.5.1.15</ecNumber>
    </recommendedName>
    <alternativeName>
        <fullName evidence="9">Dihydropteroate pyrophosphorylase</fullName>
    </alternativeName>
</protein>
<organism evidence="11 12">
    <name type="scientific">Rhodalgimonas zhirmunskyi</name>
    <dbReference type="NCBI Taxonomy" id="2964767"/>
    <lineage>
        <taxon>Bacteria</taxon>
        <taxon>Pseudomonadati</taxon>
        <taxon>Pseudomonadota</taxon>
        <taxon>Alphaproteobacteria</taxon>
        <taxon>Rhodobacterales</taxon>
        <taxon>Roseobacteraceae</taxon>
        <taxon>Rhodalgimonas</taxon>
    </lineage>
</organism>
<comment type="pathway">
    <text evidence="3 9">Cofactor biosynthesis; tetrahydrofolate biosynthesis; 7,8-dihydrofolate from 2-amino-4-hydroxy-6-hydroxymethyl-7,8-dihydropteridine diphosphate and 4-aminobenzoate: step 1/2.</text>
</comment>
<dbReference type="EMBL" id="JANFFA010000001">
    <property type="protein sequence ID" value="MDQ2093505.1"/>
    <property type="molecule type" value="Genomic_DNA"/>
</dbReference>
<dbReference type="Pfam" id="PF00809">
    <property type="entry name" value="Pterin_bind"/>
    <property type="match status" value="1"/>
</dbReference>
<comment type="cofactor">
    <cofactor evidence="2 9">
        <name>Mg(2+)</name>
        <dbReference type="ChEBI" id="CHEBI:18420"/>
    </cofactor>
</comment>
<dbReference type="EC" id="2.5.1.15" evidence="4 9"/>
<dbReference type="InterPro" id="IPR045031">
    <property type="entry name" value="DHP_synth-like"/>
</dbReference>
<evidence type="ECO:0000256" key="7">
    <source>
        <dbReference type="ARBA" id="ARBA00022842"/>
    </source>
</evidence>
<evidence type="ECO:0000256" key="2">
    <source>
        <dbReference type="ARBA" id="ARBA00001946"/>
    </source>
</evidence>
<feature type="domain" description="Pterin-binding" evidence="10">
    <location>
        <begin position="72"/>
        <end position="326"/>
    </location>
</feature>
<dbReference type="PANTHER" id="PTHR20941:SF1">
    <property type="entry name" value="FOLIC ACID SYNTHESIS PROTEIN FOL1"/>
    <property type="match status" value="1"/>
</dbReference>
<evidence type="ECO:0000256" key="9">
    <source>
        <dbReference type="RuleBase" id="RU361205"/>
    </source>
</evidence>
<dbReference type="RefSeq" id="WP_317625092.1">
    <property type="nucleotide sequence ID" value="NZ_JANFFA010000001.1"/>
</dbReference>
<keyword evidence="6 9" id="KW-0479">Metal-binding</keyword>
<dbReference type="GO" id="GO:0046872">
    <property type="term" value="F:metal ion binding"/>
    <property type="evidence" value="ECO:0007669"/>
    <property type="project" value="UniProtKB-KW"/>
</dbReference>
<dbReference type="PROSITE" id="PS50972">
    <property type="entry name" value="PTERIN_BINDING"/>
    <property type="match status" value="1"/>
</dbReference>
<dbReference type="PANTHER" id="PTHR20941">
    <property type="entry name" value="FOLATE SYNTHESIS PROTEINS"/>
    <property type="match status" value="1"/>
</dbReference>
<gene>
    <name evidence="11" type="primary">folP</name>
    <name evidence="11" type="ORF">NOI20_05230</name>
</gene>
<evidence type="ECO:0000313" key="12">
    <source>
        <dbReference type="Proteomes" id="UP001227162"/>
    </source>
</evidence>
<reference evidence="11" key="1">
    <citation type="submission" date="2022-07" db="EMBL/GenBank/DDBJ databases">
        <authorList>
            <person name="Otstavnykh N."/>
            <person name="Isaeva M."/>
            <person name="Bystritskaya E."/>
        </authorList>
    </citation>
    <scope>NUCLEOTIDE SEQUENCE</scope>
    <source>
        <strain evidence="11">10Alg 79</strain>
    </source>
</reference>
<reference evidence="11" key="2">
    <citation type="submission" date="2023-04" db="EMBL/GenBank/DDBJ databases">
        <title>'Rhodoalgimonas zhirmunskyi' gen. nov., isolated from a red alga.</title>
        <authorList>
            <person name="Nedashkovskaya O.I."/>
            <person name="Otstavnykh N.Y."/>
            <person name="Bystritskaya E.P."/>
            <person name="Balabanova L.A."/>
            <person name="Isaeva M.P."/>
        </authorList>
    </citation>
    <scope>NUCLEOTIDE SEQUENCE</scope>
    <source>
        <strain evidence="11">10Alg 79</strain>
    </source>
</reference>
<comment type="similarity">
    <text evidence="9">Belongs to the DHPS family.</text>
</comment>
<dbReference type="InterPro" id="IPR006390">
    <property type="entry name" value="DHP_synth_dom"/>
</dbReference>
<keyword evidence="5 9" id="KW-0808">Transferase</keyword>
<keyword evidence="12" id="KW-1185">Reference proteome</keyword>
<comment type="function">
    <text evidence="9">Catalyzes the condensation of para-aminobenzoate (pABA) with 6-hydroxymethyl-7,8-dihydropterin diphosphate (DHPt-PP) to form 7,8-dihydropteroate (H2Pte), the immediate precursor of folate derivatives.</text>
</comment>
<dbReference type="CDD" id="cd00739">
    <property type="entry name" value="DHPS"/>
    <property type="match status" value="1"/>
</dbReference>
<dbReference type="InterPro" id="IPR011005">
    <property type="entry name" value="Dihydropteroate_synth-like_sf"/>
</dbReference>